<name>A0A284R1B7_ARMOS</name>
<evidence type="ECO:0000313" key="1">
    <source>
        <dbReference type="EMBL" id="SJL02500.1"/>
    </source>
</evidence>
<keyword evidence="2" id="KW-1185">Reference proteome</keyword>
<organism evidence="1 2">
    <name type="scientific">Armillaria ostoyae</name>
    <name type="common">Armillaria root rot fungus</name>
    <dbReference type="NCBI Taxonomy" id="47428"/>
    <lineage>
        <taxon>Eukaryota</taxon>
        <taxon>Fungi</taxon>
        <taxon>Dikarya</taxon>
        <taxon>Basidiomycota</taxon>
        <taxon>Agaricomycotina</taxon>
        <taxon>Agaricomycetes</taxon>
        <taxon>Agaricomycetidae</taxon>
        <taxon>Agaricales</taxon>
        <taxon>Marasmiineae</taxon>
        <taxon>Physalacriaceae</taxon>
        <taxon>Armillaria</taxon>
    </lineage>
</organism>
<protein>
    <submittedName>
        <fullName evidence="1">Uncharacterized protein</fullName>
    </submittedName>
</protein>
<gene>
    <name evidence="1" type="ORF">ARMOST_05831</name>
</gene>
<accession>A0A284R1B7</accession>
<reference evidence="2" key="1">
    <citation type="journal article" date="2017" name="Nat. Ecol. Evol.">
        <title>Genome expansion and lineage-specific genetic innovations in the forest pathogenic fungi Armillaria.</title>
        <authorList>
            <person name="Sipos G."/>
            <person name="Prasanna A.N."/>
            <person name="Walter M.C."/>
            <person name="O'Connor E."/>
            <person name="Balint B."/>
            <person name="Krizsan K."/>
            <person name="Kiss B."/>
            <person name="Hess J."/>
            <person name="Varga T."/>
            <person name="Slot J."/>
            <person name="Riley R."/>
            <person name="Boka B."/>
            <person name="Rigling D."/>
            <person name="Barry K."/>
            <person name="Lee J."/>
            <person name="Mihaltcheva S."/>
            <person name="LaButti K."/>
            <person name="Lipzen A."/>
            <person name="Waldron R."/>
            <person name="Moloney N.M."/>
            <person name="Sperisen C."/>
            <person name="Kredics L."/>
            <person name="Vagvoelgyi C."/>
            <person name="Patrignani A."/>
            <person name="Fitzpatrick D."/>
            <person name="Nagy I."/>
            <person name="Doyle S."/>
            <person name="Anderson J.B."/>
            <person name="Grigoriev I.V."/>
            <person name="Gueldener U."/>
            <person name="Muensterkoetter M."/>
            <person name="Nagy L.G."/>
        </authorList>
    </citation>
    <scope>NUCLEOTIDE SEQUENCE [LARGE SCALE GENOMIC DNA]</scope>
    <source>
        <strain evidence="2">C18/9</strain>
    </source>
</reference>
<proteinExistence type="predicted"/>
<sequence>MRSTSIENPFTKRLLDNQQCPSPTHPLLSHVKTTHAELPLHLINLPGEIYRDISKSSHQPYELGTHAHGASGRREFKLFCQARATCLDPNHPVPYPQSDWYSSVCVFDPGSSILVRLGLPPDVPEMHSFPKLDLSCQPCESPKCRCLTVNFTHDQSLRRDQSWQAVSITCIRKSAIDGSKHLNTFYSAERGEPFQRNERAAITALITDWRPSSNLEYARCFWPGGRGLKLRNDGIFNLRGPRRHLERGAGGGIAVVLVKQFVTVGRTILAMVISHVVQCPRVVFRSRHVTV</sequence>
<evidence type="ECO:0000313" key="2">
    <source>
        <dbReference type="Proteomes" id="UP000219338"/>
    </source>
</evidence>
<dbReference type="AlphaFoldDB" id="A0A284R1B7"/>
<dbReference type="Proteomes" id="UP000219338">
    <property type="component" value="Unassembled WGS sequence"/>
</dbReference>
<dbReference type="EMBL" id="FUEG01000003">
    <property type="protein sequence ID" value="SJL02500.1"/>
    <property type="molecule type" value="Genomic_DNA"/>
</dbReference>